<dbReference type="GO" id="GO:0008270">
    <property type="term" value="F:zinc ion binding"/>
    <property type="evidence" value="ECO:0007669"/>
    <property type="project" value="UniProtKB-KW"/>
</dbReference>
<dbReference type="FunFam" id="3.30.160.60:FF:000267">
    <property type="entry name" value="Zinc finger and BTB domain-containing 49"/>
    <property type="match status" value="1"/>
</dbReference>
<reference evidence="15" key="1">
    <citation type="journal article" date="2010" name="Science">
        <title>The genome of the Western clawed frog Xenopus tropicalis.</title>
        <authorList>
            <person name="Hellsten U."/>
            <person name="Harland R.M."/>
            <person name="Gilchrist M.J."/>
            <person name="Hendrix D."/>
            <person name="Jurka J."/>
            <person name="Kapitonov V."/>
            <person name="Ovcharenko I."/>
            <person name="Putnam N.H."/>
            <person name="Shu S."/>
            <person name="Taher L."/>
            <person name="Blitz I.L."/>
            <person name="Blumberg B."/>
            <person name="Dichmann D.S."/>
            <person name="Dubchak I."/>
            <person name="Amaya E."/>
            <person name="Detter J.C."/>
            <person name="Fletcher R."/>
            <person name="Gerhard D.S."/>
            <person name="Goodstein D."/>
            <person name="Graves T."/>
            <person name="Grigoriev I.V."/>
            <person name="Grimwood J."/>
            <person name="Kawashima T."/>
            <person name="Lindquist E."/>
            <person name="Lucas S.M."/>
            <person name="Mead P.E."/>
            <person name="Mitros T."/>
            <person name="Ogino H."/>
            <person name="Ohta Y."/>
            <person name="Poliakov A.V."/>
            <person name="Pollet N."/>
            <person name="Robert J."/>
            <person name="Salamov A."/>
            <person name="Sater A.K."/>
            <person name="Schmutz J."/>
            <person name="Terry A."/>
            <person name="Vize P.D."/>
            <person name="Warren W.C."/>
            <person name="Wells D."/>
            <person name="Wills A."/>
            <person name="Wilson R.K."/>
            <person name="Zimmerman L.B."/>
            <person name="Zorn A.M."/>
            <person name="Grainger R."/>
            <person name="Grammer T."/>
            <person name="Khokha M.K."/>
            <person name="Richardson P.M."/>
            <person name="Rokhsar D.S."/>
        </authorList>
    </citation>
    <scope>NUCLEOTIDE SEQUENCE [LARGE SCALE GENOMIC DNA]</scope>
    <source>
        <strain evidence="15">Nigerian</strain>
    </source>
</reference>
<dbReference type="FunFam" id="3.30.160.60:FF:002343">
    <property type="entry name" value="Zinc finger protein 33A"/>
    <property type="match status" value="1"/>
</dbReference>
<feature type="region of interest" description="Disordered" evidence="13">
    <location>
        <begin position="1"/>
        <end position="27"/>
    </location>
</feature>
<dbReference type="FunFam" id="3.30.160.60:FF:002282">
    <property type="entry name" value="Wu:fb97d07 protein"/>
    <property type="match status" value="1"/>
</dbReference>
<evidence type="ECO:0000256" key="3">
    <source>
        <dbReference type="ARBA" id="ARBA00006991"/>
    </source>
</evidence>
<keyword evidence="11" id="KW-0539">Nucleus</keyword>
<evidence type="ECO:0000256" key="5">
    <source>
        <dbReference type="ARBA" id="ARBA00022737"/>
    </source>
</evidence>
<dbReference type="Bgee" id="ENSXETG00000035139">
    <property type="expression patterns" value="Expressed in testis and 14 other cell types or tissues"/>
</dbReference>
<feature type="domain" description="C2H2-type" evidence="14">
    <location>
        <begin position="281"/>
        <end position="299"/>
    </location>
</feature>
<keyword evidence="7" id="KW-0862">Zinc</keyword>
<accession>A0A803JEP5</accession>
<evidence type="ECO:0000256" key="12">
    <source>
        <dbReference type="PROSITE-ProRule" id="PRU00042"/>
    </source>
</evidence>
<feature type="domain" description="C2H2-type" evidence="14">
    <location>
        <begin position="415"/>
        <end position="442"/>
    </location>
</feature>
<feature type="domain" description="C2H2-type" evidence="14">
    <location>
        <begin position="527"/>
        <end position="554"/>
    </location>
</feature>
<comment type="function">
    <text evidence="1">May be involved in transcriptional regulation.</text>
</comment>
<keyword evidence="9" id="KW-0238">DNA-binding</keyword>
<dbReference type="PANTHER" id="PTHR14196">
    <property type="entry name" value="ODD-SKIPPED - RELATED"/>
    <property type="match status" value="1"/>
</dbReference>
<feature type="domain" description="C2H2-type" evidence="14">
    <location>
        <begin position="387"/>
        <end position="414"/>
    </location>
</feature>
<dbReference type="InterPro" id="IPR036236">
    <property type="entry name" value="Znf_C2H2_sf"/>
</dbReference>
<keyword evidence="4" id="KW-0479">Metal-binding</keyword>
<dbReference type="Pfam" id="PF00096">
    <property type="entry name" value="zf-C2H2"/>
    <property type="match status" value="9"/>
</dbReference>
<evidence type="ECO:0000256" key="11">
    <source>
        <dbReference type="ARBA" id="ARBA00023242"/>
    </source>
</evidence>
<evidence type="ECO:0000256" key="10">
    <source>
        <dbReference type="ARBA" id="ARBA00023163"/>
    </source>
</evidence>
<dbReference type="PROSITE" id="PS00028">
    <property type="entry name" value="ZINC_FINGER_C2H2_1"/>
    <property type="match status" value="10"/>
</dbReference>
<feature type="domain" description="C2H2-type" evidence="14">
    <location>
        <begin position="359"/>
        <end position="386"/>
    </location>
</feature>
<feature type="domain" description="C2H2-type" evidence="14">
    <location>
        <begin position="555"/>
        <end position="582"/>
    </location>
</feature>
<organism evidence="15">
    <name type="scientific">Xenopus tropicalis</name>
    <name type="common">Western clawed frog</name>
    <name type="synonym">Silurana tropicalis</name>
    <dbReference type="NCBI Taxonomy" id="8364"/>
    <lineage>
        <taxon>Eukaryota</taxon>
        <taxon>Metazoa</taxon>
        <taxon>Chordata</taxon>
        <taxon>Craniata</taxon>
        <taxon>Vertebrata</taxon>
        <taxon>Euteleostomi</taxon>
        <taxon>Amphibia</taxon>
        <taxon>Batrachia</taxon>
        <taxon>Anura</taxon>
        <taxon>Pipoidea</taxon>
        <taxon>Pipidae</taxon>
        <taxon>Xenopodinae</taxon>
        <taxon>Xenopus</taxon>
        <taxon>Silurana</taxon>
    </lineage>
</organism>
<dbReference type="GO" id="GO:0005634">
    <property type="term" value="C:nucleus"/>
    <property type="evidence" value="ECO:0007669"/>
    <property type="project" value="UniProtKB-SubCell"/>
</dbReference>
<feature type="domain" description="C2H2-type" evidence="14">
    <location>
        <begin position="583"/>
        <end position="607"/>
    </location>
</feature>
<dbReference type="FunFam" id="3.30.160.60:FF:000736">
    <property type="entry name" value="Zinc finger protein 423"/>
    <property type="match status" value="1"/>
</dbReference>
<dbReference type="AlphaFoldDB" id="A0A803JEP5"/>
<evidence type="ECO:0000256" key="1">
    <source>
        <dbReference type="ARBA" id="ARBA00003767"/>
    </source>
</evidence>
<keyword evidence="8" id="KW-0805">Transcription regulation</keyword>
<dbReference type="GO" id="GO:0003677">
    <property type="term" value="F:DNA binding"/>
    <property type="evidence" value="ECO:0007669"/>
    <property type="project" value="UniProtKB-KW"/>
</dbReference>
<evidence type="ECO:0000256" key="13">
    <source>
        <dbReference type="SAM" id="MobiDB-lite"/>
    </source>
</evidence>
<dbReference type="GeneTree" id="ENSGT00950000182774"/>
<dbReference type="FunFam" id="3.30.160.60:FF:001134">
    <property type="entry name" value="Zinc finger protein 70"/>
    <property type="match status" value="1"/>
</dbReference>
<comment type="similarity">
    <text evidence="3">Belongs to the krueppel C2H2-type zinc-finger protein family.</text>
</comment>
<feature type="domain" description="C2H2-type" evidence="14">
    <location>
        <begin position="471"/>
        <end position="498"/>
    </location>
</feature>
<evidence type="ECO:0000256" key="8">
    <source>
        <dbReference type="ARBA" id="ARBA00023015"/>
    </source>
</evidence>
<protein>
    <recommendedName>
        <fullName evidence="14">C2H2-type domain-containing protein</fullName>
    </recommendedName>
</protein>
<dbReference type="Pfam" id="PF13894">
    <property type="entry name" value="zf-C2H2_4"/>
    <property type="match status" value="1"/>
</dbReference>
<evidence type="ECO:0000256" key="6">
    <source>
        <dbReference type="ARBA" id="ARBA00022771"/>
    </source>
</evidence>
<dbReference type="FunFam" id="3.30.160.60:FF:000759">
    <property type="entry name" value="zinc finger protein 16"/>
    <property type="match status" value="3"/>
</dbReference>
<dbReference type="SUPFAM" id="SSF57667">
    <property type="entry name" value="beta-beta-alpha zinc fingers"/>
    <property type="match status" value="6"/>
</dbReference>
<dbReference type="Ensembl" id="ENSXETT00000116075">
    <property type="protein sequence ID" value="ENSXETP00000106392"/>
    <property type="gene ID" value="ENSXETG00000035139"/>
</dbReference>
<sequence length="607" mass="67887">MEKSHLHRTLFTQVSARQQRQDEQISPSRDKDLCAISLSVLCAAAFSPRYIMNMVVFHSHVCRAAPLVERKLSAYTVNMDQGSVHLKIDRGTQSVITMEPPSLLRKPRKLKGKIGNKPRNSKYHLSSIKSKMGSLSGPSSPEVEHNINQVKREEMDSGSEDGLNSLPREVKMETVELDSECDPDTAEGDPEAEVLQIKVEEEDYDPSAVESEECAASDTEGCLHDKRSWARHYSLTVSGSSDSSGGLDKSMDFVGSRQPPDTGKANARCESDSETQESSCFVCNECGKYFLLQSEFLSHPCVSDTNMDNTGNPLRSCCQLHLLAHSDGKPFTCTECGKGISTKSNLQSHQKIHRGAKPFVCTQCGKGFSRKYSLNNHVRFHTGDKPFVCTECGKSFPEKSKLHSHVKIHTGEKPFICPVCGKGFSEKCNLYNHQTIHTGEKPFMCPECGERFSRKSTLSIHKNVHTGEKPFTCPECGKNFSQKSNLRSHQRIHTGEKPFSCKVCGKSFYEKKNLHRHEAIHTGEKPYICSHCGKGFSDKGALHTHFRVHTKEKPFPCRECGKSFTQKSNLQIHQRIHTGQKPFICTECGDCFSVKISLQKHQKTHSV</sequence>
<keyword evidence="5" id="KW-0677">Repeat</keyword>
<evidence type="ECO:0000256" key="2">
    <source>
        <dbReference type="ARBA" id="ARBA00004123"/>
    </source>
</evidence>
<reference evidence="15" key="2">
    <citation type="submission" date="2021-03" db="UniProtKB">
        <authorList>
            <consortium name="Ensembl"/>
        </authorList>
    </citation>
    <scope>IDENTIFICATION</scope>
</reference>
<dbReference type="PROSITE" id="PS50157">
    <property type="entry name" value="ZINC_FINGER_C2H2_2"/>
    <property type="match status" value="11"/>
</dbReference>
<dbReference type="FunFam" id="3.30.160.60:FF:001297">
    <property type="entry name" value="Zinc finger and SCAN domain-containing protein 2"/>
    <property type="match status" value="1"/>
</dbReference>
<evidence type="ECO:0000256" key="4">
    <source>
        <dbReference type="ARBA" id="ARBA00022723"/>
    </source>
</evidence>
<keyword evidence="10" id="KW-0804">Transcription</keyword>
<feature type="domain" description="C2H2-type" evidence="14">
    <location>
        <begin position="443"/>
        <end position="470"/>
    </location>
</feature>
<dbReference type="InterPro" id="IPR050717">
    <property type="entry name" value="C2H2-ZF_Transcription_Reg"/>
</dbReference>
<feature type="domain" description="C2H2-type" evidence="14">
    <location>
        <begin position="331"/>
        <end position="358"/>
    </location>
</feature>
<dbReference type="Gene3D" id="3.30.160.60">
    <property type="entry name" value="Classic Zinc Finger"/>
    <property type="match status" value="10"/>
</dbReference>
<evidence type="ECO:0000259" key="14">
    <source>
        <dbReference type="PROSITE" id="PS50157"/>
    </source>
</evidence>
<comment type="subcellular location">
    <subcellularLocation>
        <location evidence="2">Nucleus</location>
    </subcellularLocation>
</comment>
<keyword evidence="6 12" id="KW-0863">Zinc-finger</keyword>
<proteinExistence type="inferred from homology"/>
<dbReference type="SMART" id="SM00355">
    <property type="entry name" value="ZnF_C2H2"/>
    <property type="match status" value="10"/>
</dbReference>
<name>A0A803JEP5_XENTR</name>
<feature type="domain" description="C2H2-type" evidence="14">
    <location>
        <begin position="499"/>
        <end position="526"/>
    </location>
</feature>
<evidence type="ECO:0000256" key="7">
    <source>
        <dbReference type="ARBA" id="ARBA00022833"/>
    </source>
</evidence>
<dbReference type="FunFam" id="3.30.160.60:FF:000711">
    <property type="entry name" value="zinc finger protein 697"/>
    <property type="match status" value="1"/>
</dbReference>
<dbReference type="InParanoid" id="A0A803JEP5"/>
<evidence type="ECO:0000256" key="9">
    <source>
        <dbReference type="ARBA" id="ARBA00023125"/>
    </source>
</evidence>
<dbReference type="InterPro" id="IPR013087">
    <property type="entry name" value="Znf_C2H2_type"/>
</dbReference>
<dbReference type="PANTHER" id="PTHR14196:SF12">
    <property type="entry name" value="ZINC FINGER PROTEIN 208-LIKE"/>
    <property type="match status" value="1"/>
</dbReference>
<evidence type="ECO:0000313" key="15">
    <source>
        <dbReference type="Ensembl" id="ENSXETP00000106392"/>
    </source>
</evidence>